<dbReference type="STRING" id="1797737.A2196_00255"/>
<evidence type="ECO:0000313" key="2">
    <source>
        <dbReference type="EMBL" id="OGE01129.1"/>
    </source>
</evidence>
<dbReference type="SUPFAM" id="SSF53597">
    <property type="entry name" value="Dihydrofolate reductase-like"/>
    <property type="match status" value="1"/>
</dbReference>
<proteinExistence type="predicted"/>
<comment type="caution">
    <text evidence="2">The sequence shown here is derived from an EMBL/GenBank/DDBJ whole genome shotgun (WGS) entry which is preliminary data.</text>
</comment>
<reference evidence="2 3" key="1">
    <citation type="journal article" date="2016" name="Nat. Commun.">
        <title>Thousands of microbial genomes shed light on interconnected biogeochemical processes in an aquifer system.</title>
        <authorList>
            <person name="Anantharaman K."/>
            <person name="Brown C.T."/>
            <person name="Hug L.A."/>
            <person name="Sharon I."/>
            <person name="Castelle C.J."/>
            <person name="Probst A.J."/>
            <person name="Thomas B.C."/>
            <person name="Singh A."/>
            <person name="Wilkins M.J."/>
            <person name="Karaoz U."/>
            <person name="Brodie E.L."/>
            <person name="Williams K.H."/>
            <person name="Hubbard S.S."/>
            <person name="Banfield J.F."/>
        </authorList>
    </citation>
    <scope>NUCLEOTIDE SEQUENCE [LARGE SCALE GENOMIC DNA]</scope>
</reference>
<feature type="domain" description="Bacterial bifunctional deaminase-reductase C-terminal" evidence="1">
    <location>
        <begin position="3"/>
        <end position="161"/>
    </location>
</feature>
<dbReference type="Proteomes" id="UP000176751">
    <property type="component" value="Unassembled WGS sequence"/>
</dbReference>
<evidence type="ECO:0000259" key="1">
    <source>
        <dbReference type="Pfam" id="PF01872"/>
    </source>
</evidence>
<dbReference type="PANTHER" id="PTHR38011">
    <property type="entry name" value="DIHYDROFOLATE REDUCTASE FAMILY PROTEIN (AFU_ORTHOLOGUE AFUA_8G06820)"/>
    <property type="match status" value="1"/>
</dbReference>
<dbReference type="Gene3D" id="3.40.430.10">
    <property type="entry name" value="Dihydrofolate Reductase, subunit A"/>
    <property type="match status" value="1"/>
</dbReference>
<organism evidence="2 3">
    <name type="scientific">Candidatus Curtissbacteria bacterium RIFOXYA1_FULL_41_14</name>
    <dbReference type="NCBI Taxonomy" id="1797737"/>
    <lineage>
        <taxon>Bacteria</taxon>
        <taxon>Candidatus Curtissiibacteriota</taxon>
    </lineage>
</organism>
<accession>A0A1F5HAL4</accession>
<evidence type="ECO:0000313" key="3">
    <source>
        <dbReference type="Proteomes" id="UP000176751"/>
    </source>
</evidence>
<gene>
    <name evidence="2" type="ORF">A2196_00255</name>
</gene>
<dbReference type="PANTHER" id="PTHR38011:SF11">
    <property type="entry name" value="2,5-DIAMINO-6-RIBOSYLAMINO-4(3H)-PYRIMIDINONE 5'-PHOSPHATE REDUCTASE"/>
    <property type="match status" value="1"/>
</dbReference>
<dbReference type="InterPro" id="IPR050765">
    <property type="entry name" value="Riboflavin_Biosynth_HTPR"/>
</dbReference>
<dbReference type="AlphaFoldDB" id="A0A1F5HAL4"/>
<dbReference type="EMBL" id="MFCA01000029">
    <property type="protein sequence ID" value="OGE01129.1"/>
    <property type="molecule type" value="Genomic_DNA"/>
</dbReference>
<dbReference type="InterPro" id="IPR024072">
    <property type="entry name" value="DHFR-like_dom_sf"/>
</dbReference>
<dbReference type="Pfam" id="PF01872">
    <property type="entry name" value="RibD_C"/>
    <property type="match status" value="1"/>
</dbReference>
<dbReference type="InterPro" id="IPR002734">
    <property type="entry name" value="RibDG_C"/>
</dbReference>
<sequence length="171" mass="19237">MRVIIYMAITANGYIAKEDGNTSFVSDASWNSWDKLSRGAGNLITGRKTFKIDLADGNFPYLDRFNVVMTSQKIENKWGNKVIFTDISPKEVLEVLAKKGFKTAFIGGGGELNASFMKESLVDEIYLDIEPVIFGKGIKLFAESDLETRLELLETKMLSKNLIQLHYKVIK</sequence>
<dbReference type="GO" id="GO:0008703">
    <property type="term" value="F:5-amino-6-(5-phosphoribosylamino)uracil reductase activity"/>
    <property type="evidence" value="ECO:0007669"/>
    <property type="project" value="InterPro"/>
</dbReference>
<dbReference type="GO" id="GO:0009231">
    <property type="term" value="P:riboflavin biosynthetic process"/>
    <property type="evidence" value="ECO:0007669"/>
    <property type="project" value="InterPro"/>
</dbReference>
<name>A0A1F5HAL4_9BACT</name>
<protein>
    <recommendedName>
        <fullName evidence="1">Bacterial bifunctional deaminase-reductase C-terminal domain-containing protein</fullName>
    </recommendedName>
</protein>